<proteinExistence type="predicted"/>
<dbReference type="PANTHER" id="PTHR24148">
    <property type="entry name" value="ANKYRIN REPEAT DOMAIN-CONTAINING PROTEIN 39 HOMOLOG-RELATED"/>
    <property type="match status" value="1"/>
</dbReference>
<gene>
    <name evidence="2" type="ORF">L207DRAFT_617630</name>
</gene>
<dbReference type="PANTHER" id="PTHR24148:SF73">
    <property type="entry name" value="HET DOMAIN PROTEIN (AFU_ORTHOLOGUE AFUA_8G01020)"/>
    <property type="match status" value="1"/>
</dbReference>
<dbReference type="InterPro" id="IPR052895">
    <property type="entry name" value="HetReg/Transcr_Mod"/>
</dbReference>
<accession>A0A2J6S4W8</accession>
<evidence type="ECO:0000313" key="2">
    <source>
        <dbReference type="EMBL" id="PMD45812.1"/>
    </source>
</evidence>
<protein>
    <recommendedName>
        <fullName evidence="1">Heterokaryon incompatibility domain-containing protein</fullName>
    </recommendedName>
</protein>
<organism evidence="2 3">
    <name type="scientific">Hyaloscypha variabilis (strain UAMH 11265 / GT02V1 / F)</name>
    <name type="common">Meliniomyces variabilis</name>
    <dbReference type="NCBI Taxonomy" id="1149755"/>
    <lineage>
        <taxon>Eukaryota</taxon>
        <taxon>Fungi</taxon>
        <taxon>Dikarya</taxon>
        <taxon>Ascomycota</taxon>
        <taxon>Pezizomycotina</taxon>
        <taxon>Leotiomycetes</taxon>
        <taxon>Helotiales</taxon>
        <taxon>Hyaloscyphaceae</taxon>
        <taxon>Hyaloscypha</taxon>
        <taxon>Hyaloscypha variabilis</taxon>
    </lineage>
</organism>
<feature type="non-terminal residue" evidence="2">
    <location>
        <position position="1"/>
    </location>
</feature>
<reference evidence="2 3" key="1">
    <citation type="submission" date="2016-04" db="EMBL/GenBank/DDBJ databases">
        <title>A degradative enzymes factory behind the ericoid mycorrhizal symbiosis.</title>
        <authorList>
            <consortium name="DOE Joint Genome Institute"/>
            <person name="Martino E."/>
            <person name="Morin E."/>
            <person name="Grelet G."/>
            <person name="Kuo A."/>
            <person name="Kohler A."/>
            <person name="Daghino S."/>
            <person name="Barry K."/>
            <person name="Choi C."/>
            <person name="Cichocki N."/>
            <person name="Clum A."/>
            <person name="Copeland A."/>
            <person name="Hainaut M."/>
            <person name="Haridas S."/>
            <person name="Labutti K."/>
            <person name="Lindquist E."/>
            <person name="Lipzen A."/>
            <person name="Khouja H.-R."/>
            <person name="Murat C."/>
            <person name="Ohm R."/>
            <person name="Olson A."/>
            <person name="Spatafora J."/>
            <person name="Veneault-Fourrey C."/>
            <person name="Henrissat B."/>
            <person name="Grigoriev I."/>
            <person name="Martin F."/>
            <person name="Perotto S."/>
        </authorList>
    </citation>
    <scope>NUCLEOTIDE SEQUENCE [LARGE SCALE GENOMIC DNA]</scope>
    <source>
        <strain evidence="2 3">F</strain>
    </source>
</reference>
<dbReference type="Proteomes" id="UP000235786">
    <property type="component" value="Unassembled WGS sequence"/>
</dbReference>
<sequence>VIANRTLKLSHVKPHRQELFVTLPIGPPGLKPSHEVSLTNHPPYEAISYRWGSSEMKLSILIEGGNFEVTENLWAALWFLRDANEKRVLWADAICIDQTNIAEKNHQAQLMRDIYKIARRTLIWVGAETAEMRQGFNIIPTLLRAYEEKWTIFDFLSLRDWAMHDLTSAFPKLWALLDNPCFSRIWVVQEVAVSRDRLVVCGDLTVSWSDLTFAIRYAHDLGFGSFVNQPHSLTFWAMHASLWGAAYHTDRELLHLLLRHRSCGATDPKDKIYALLGLSAIAGHQGKSVDIQPNYDPELSVEDVFRSAALQIIRTSRNLDIFSVPRALSPNRLKSLPSWVPDWTVGSHTTPLDLPERCHHRTVQSGDFHLLTQAVECIVVPKRQ</sequence>
<dbReference type="EMBL" id="KZ613940">
    <property type="protein sequence ID" value="PMD45812.1"/>
    <property type="molecule type" value="Genomic_DNA"/>
</dbReference>
<dbReference type="STRING" id="1149755.A0A2J6S4W8"/>
<name>A0A2J6S4W8_HYAVF</name>
<dbReference type="Pfam" id="PF06985">
    <property type="entry name" value="HET"/>
    <property type="match status" value="1"/>
</dbReference>
<evidence type="ECO:0000259" key="1">
    <source>
        <dbReference type="Pfam" id="PF06985"/>
    </source>
</evidence>
<evidence type="ECO:0000313" key="3">
    <source>
        <dbReference type="Proteomes" id="UP000235786"/>
    </source>
</evidence>
<dbReference type="AlphaFoldDB" id="A0A2J6S4W8"/>
<dbReference type="OrthoDB" id="2157530at2759"/>
<feature type="domain" description="Heterokaryon incompatibility" evidence="1">
    <location>
        <begin position="44"/>
        <end position="190"/>
    </location>
</feature>
<keyword evidence="3" id="KW-1185">Reference proteome</keyword>
<dbReference type="InterPro" id="IPR010730">
    <property type="entry name" value="HET"/>
</dbReference>